<dbReference type="InterPro" id="IPR020941">
    <property type="entry name" value="SUFU-like_domain"/>
</dbReference>
<dbReference type="InterPro" id="IPR007768">
    <property type="entry name" value="Suppressor_of_fused"/>
</dbReference>
<organism evidence="2 3">
    <name type="scientific">Weeksella virosa (strain ATCC 43766 / DSM 16922 / JCM 21250 / CCUG 30538 / CDC 9751 / IAM 14551 / NBRC 16016 / NCTC 11634 / CL345/78)</name>
    <dbReference type="NCBI Taxonomy" id="865938"/>
    <lineage>
        <taxon>Bacteria</taxon>
        <taxon>Pseudomonadati</taxon>
        <taxon>Bacteroidota</taxon>
        <taxon>Flavobacteriia</taxon>
        <taxon>Flavobacteriales</taxon>
        <taxon>Weeksellaceae</taxon>
        <taxon>Weeksella</taxon>
    </lineage>
</organism>
<sequence length="211" mass="24133">MDLQSYQSTYNKKQAVGALFIEDALKKIYPNATPNFYSPHVLSFEGGEDALDGVAIYRTDHYDHLISYGMSHLYYNEEAISGEYSKWGFEFSFRVKPSAKDHGEDPFWAINVLQNLGRFVYETKIYFDEFQFMPLGGTIRQDTDNDIVGIIFIKDPELGEIETPHGKVKFLQIIGINSSTLKSLENEPSYPHIKAVVQEIKQNNPQFICVV</sequence>
<evidence type="ECO:0000313" key="3">
    <source>
        <dbReference type="Proteomes" id="UP000008641"/>
    </source>
</evidence>
<feature type="domain" description="Suppressor of fused-like" evidence="1">
    <location>
        <begin position="47"/>
        <end position="206"/>
    </location>
</feature>
<dbReference type="OrthoDB" id="9023549at2"/>
<evidence type="ECO:0000313" key="2">
    <source>
        <dbReference type="EMBL" id="ADX67847.1"/>
    </source>
</evidence>
<dbReference type="Proteomes" id="UP000008641">
    <property type="component" value="Chromosome"/>
</dbReference>
<dbReference type="AlphaFoldDB" id="F0P2K8"/>
<evidence type="ECO:0000259" key="1">
    <source>
        <dbReference type="Pfam" id="PF05076"/>
    </source>
</evidence>
<dbReference type="eggNOG" id="ENOG502Z7T1">
    <property type="taxonomic scope" value="Bacteria"/>
</dbReference>
<proteinExistence type="predicted"/>
<reference evidence="3" key="2">
    <citation type="journal article" date="2011" name="Stand. Genomic Sci.">
        <title>Complete genome sequence of Weeksella virosa type strain (9751T).</title>
        <authorList>
            <person name="Lang E."/>
            <person name="Teshima H."/>
            <person name="Lucas S."/>
            <person name="Lapidus A."/>
            <person name="Hammon N."/>
            <person name="Deshpande S."/>
            <person name="Nolan M."/>
            <person name="Cheng J."/>
            <person name="Pitluck S."/>
            <person name="Liolios K."/>
            <person name="Pagani I."/>
            <person name="Mikhailova N."/>
            <person name="Ivanova N."/>
            <person name="Mavromatis K."/>
            <person name="Pati A."/>
            <person name="Tapia R."/>
            <person name="Han C."/>
            <person name="Goodwin L."/>
            <person name="Chen A."/>
            <person name="Palaniappan K."/>
            <person name="Land M."/>
            <person name="Hauser L."/>
            <person name="Chang Y."/>
            <person name="Jeffries C."/>
            <person name="Brambilla E."/>
            <person name="Kopitz M."/>
            <person name="Rohde M."/>
            <person name="Goker M."/>
            <person name="Tindall B."/>
            <person name="Detter J."/>
            <person name="Woyke T."/>
            <person name="Bristow J."/>
            <person name="Eisen J."/>
            <person name="Markowitz V."/>
            <person name="Hugenholtz P."/>
            <person name="Klenk H."/>
            <person name="Kyrpides N."/>
        </authorList>
    </citation>
    <scope>NUCLEOTIDE SEQUENCE [LARGE SCALE GENOMIC DNA]</scope>
    <source>
        <strain evidence="3">ATCC 43766 / DSM 16922 / JCM 21250 / NBRC 16016 / NCTC 11634 / CL345/78</strain>
    </source>
</reference>
<dbReference type="GO" id="GO:0005737">
    <property type="term" value="C:cytoplasm"/>
    <property type="evidence" value="ECO:0007669"/>
    <property type="project" value="TreeGrafter"/>
</dbReference>
<accession>F0P2K8</accession>
<dbReference type="STRING" id="865938.Weevi_1138"/>
<dbReference type="InterPro" id="IPR037181">
    <property type="entry name" value="SUFU_N"/>
</dbReference>
<dbReference type="HOGENOM" id="CLU_101399_0_0_10"/>
<dbReference type="EMBL" id="CP002455">
    <property type="protein sequence ID" value="ADX67847.1"/>
    <property type="molecule type" value="Genomic_DNA"/>
</dbReference>
<protein>
    <recommendedName>
        <fullName evidence="1">Suppressor of fused-like domain-containing protein</fullName>
    </recommendedName>
</protein>
<dbReference type="RefSeq" id="WP_013598237.1">
    <property type="nucleotide sequence ID" value="NC_015144.1"/>
</dbReference>
<name>F0P2K8_WEEVC</name>
<dbReference type="PANTHER" id="PTHR10928:SF2">
    <property type="entry name" value="SUPPRESSOR OF FUSED HOMOLOG"/>
    <property type="match status" value="1"/>
</dbReference>
<keyword evidence="3" id="KW-1185">Reference proteome</keyword>
<dbReference type="KEGG" id="wvi:Weevi_1138"/>
<dbReference type="SUPFAM" id="SSF103359">
    <property type="entry name" value="Suppressor of Fused, N-terminal domain"/>
    <property type="match status" value="1"/>
</dbReference>
<dbReference type="Pfam" id="PF05076">
    <property type="entry name" value="SUFU"/>
    <property type="match status" value="1"/>
</dbReference>
<reference evidence="2 3" key="1">
    <citation type="journal article" date="2011" name="Stand. Genomic Sci.">
        <title>Complete genome sequence of Weeksella virosa type strain (9751).</title>
        <authorList>
            <person name="Lang E."/>
            <person name="Teshima H."/>
            <person name="Lucas S."/>
            <person name="Lapidus A."/>
            <person name="Hammon N."/>
            <person name="Deshpande S."/>
            <person name="Nolan M."/>
            <person name="Cheng J.F."/>
            <person name="Pitluck S."/>
            <person name="Liolios K."/>
            <person name="Pagani I."/>
            <person name="Mikhailova N."/>
            <person name="Ivanova N."/>
            <person name="Mavromatis K."/>
            <person name="Pati A."/>
            <person name="Tapia R."/>
            <person name="Han C."/>
            <person name="Goodwin L."/>
            <person name="Chen A."/>
            <person name="Palaniappan K."/>
            <person name="Land M."/>
            <person name="Hauser L."/>
            <person name="Chang Y.J."/>
            <person name="Jeffries C.D."/>
            <person name="Brambilla E.M."/>
            <person name="Kopitz M."/>
            <person name="Rohde M."/>
            <person name="Goker M."/>
            <person name="Tindall B.J."/>
            <person name="Detter J.C."/>
            <person name="Woyke T."/>
            <person name="Bristow J."/>
            <person name="Eisen J.A."/>
            <person name="Markowitz V."/>
            <person name="Hugenholtz P."/>
            <person name="Klenk H.P."/>
            <person name="Kyrpides N.C."/>
        </authorList>
    </citation>
    <scope>NUCLEOTIDE SEQUENCE [LARGE SCALE GENOMIC DNA]</scope>
    <source>
        <strain evidence="3">ATCC 43766 / DSM 16922 / JCM 21250 / NBRC 16016 / NCTC 11634 / CL345/78</strain>
    </source>
</reference>
<gene>
    <name evidence="2" type="ordered locus">Weevi_1138</name>
</gene>
<dbReference type="PANTHER" id="PTHR10928">
    <property type="entry name" value="SUPPRESSOR OF FUSED"/>
    <property type="match status" value="1"/>
</dbReference>